<dbReference type="Pfam" id="PF13023">
    <property type="entry name" value="HD_3"/>
    <property type="match status" value="2"/>
</dbReference>
<dbReference type="InterPro" id="IPR006674">
    <property type="entry name" value="HD_domain"/>
</dbReference>
<feature type="compositionally biased region" description="Basic residues" evidence="12">
    <location>
        <begin position="168"/>
        <end position="178"/>
    </location>
</feature>
<comment type="subunit">
    <text evidence="6">Homodimer.</text>
</comment>
<evidence type="ECO:0000256" key="6">
    <source>
        <dbReference type="ARBA" id="ARBA00011738"/>
    </source>
</evidence>
<evidence type="ECO:0000256" key="9">
    <source>
        <dbReference type="ARBA" id="ARBA00022723"/>
    </source>
</evidence>
<dbReference type="GO" id="GO:0046872">
    <property type="term" value="F:metal ion binding"/>
    <property type="evidence" value="ECO:0007669"/>
    <property type="project" value="UniProtKB-KW"/>
</dbReference>
<dbReference type="PANTHER" id="PTHR11845">
    <property type="entry name" value="5'-DEOXYNUCLEOTIDASE HDDC2"/>
    <property type="match status" value="1"/>
</dbReference>
<evidence type="ECO:0000313" key="14">
    <source>
        <dbReference type="Ensembl" id="ENSHHUP00000084068.1"/>
    </source>
</evidence>
<dbReference type="GO" id="GO:0002953">
    <property type="term" value="F:5'-deoxynucleotidase activity"/>
    <property type="evidence" value="ECO:0007669"/>
    <property type="project" value="UniProtKB-EC"/>
</dbReference>
<evidence type="ECO:0000256" key="1">
    <source>
        <dbReference type="ARBA" id="ARBA00001638"/>
    </source>
</evidence>
<evidence type="ECO:0000256" key="5">
    <source>
        <dbReference type="ARBA" id="ARBA00009999"/>
    </source>
</evidence>
<organism evidence="14 15">
    <name type="scientific">Hucho hucho</name>
    <name type="common">huchen</name>
    <dbReference type="NCBI Taxonomy" id="62062"/>
    <lineage>
        <taxon>Eukaryota</taxon>
        <taxon>Metazoa</taxon>
        <taxon>Chordata</taxon>
        <taxon>Craniata</taxon>
        <taxon>Vertebrata</taxon>
        <taxon>Euteleostomi</taxon>
        <taxon>Actinopterygii</taxon>
        <taxon>Neopterygii</taxon>
        <taxon>Teleostei</taxon>
        <taxon>Protacanthopterygii</taxon>
        <taxon>Salmoniformes</taxon>
        <taxon>Salmonidae</taxon>
        <taxon>Salmoninae</taxon>
        <taxon>Hucho</taxon>
    </lineage>
</organism>
<evidence type="ECO:0000259" key="13">
    <source>
        <dbReference type="SMART" id="SM00471"/>
    </source>
</evidence>
<evidence type="ECO:0000256" key="12">
    <source>
        <dbReference type="SAM" id="MobiDB-lite"/>
    </source>
</evidence>
<evidence type="ECO:0000256" key="10">
    <source>
        <dbReference type="ARBA" id="ARBA00022801"/>
    </source>
</evidence>
<dbReference type="Proteomes" id="UP000314982">
    <property type="component" value="Unassembled WGS sequence"/>
</dbReference>
<dbReference type="SMART" id="SM00471">
    <property type="entry name" value="HDc"/>
    <property type="match status" value="1"/>
</dbReference>
<evidence type="ECO:0000256" key="2">
    <source>
        <dbReference type="ARBA" id="ARBA00001936"/>
    </source>
</evidence>
<evidence type="ECO:0000256" key="4">
    <source>
        <dbReference type="ARBA" id="ARBA00004074"/>
    </source>
</evidence>
<reference evidence="14" key="2">
    <citation type="submission" date="2025-08" db="UniProtKB">
        <authorList>
            <consortium name="Ensembl"/>
        </authorList>
    </citation>
    <scope>IDENTIFICATION</scope>
</reference>
<name>A0A4W5RDM1_9TELE</name>
<comment type="catalytic activity">
    <reaction evidence="1">
        <text>a 2'-deoxyribonucleoside 5'-phosphate + H2O = a 2'-deoxyribonucleoside + phosphate</text>
        <dbReference type="Rhea" id="RHEA:36167"/>
        <dbReference type="ChEBI" id="CHEBI:15377"/>
        <dbReference type="ChEBI" id="CHEBI:18274"/>
        <dbReference type="ChEBI" id="CHEBI:43474"/>
        <dbReference type="ChEBI" id="CHEBI:65317"/>
        <dbReference type="EC" id="3.1.3.89"/>
    </reaction>
</comment>
<reference evidence="14" key="3">
    <citation type="submission" date="2025-09" db="UniProtKB">
        <authorList>
            <consortium name="Ensembl"/>
        </authorList>
    </citation>
    <scope>IDENTIFICATION</scope>
</reference>
<comment type="cofactor">
    <cofactor evidence="3">
        <name>Co(2+)</name>
        <dbReference type="ChEBI" id="CHEBI:48828"/>
    </cofactor>
</comment>
<feature type="region of interest" description="Disordered" evidence="12">
    <location>
        <begin position="155"/>
        <end position="178"/>
    </location>
</feature>
<comment type="similarity">
    <text evidence="5">Belongs to the HDDC2 family.</text>
</comment>
<dbReference type="InterPro" id="IPR039356">
    <property type="entry name" value="YfbR/HDDC2"/>
</dbReference>
<dbReference type="GO" id="GO:0005737">
    <property type="term" value="C:cytoplasm"/>
    <property type="evidence" value="ECO:0007669"/>
    <property type="project" value="TreeGrafter"/>
</dbReference>
<evidence type="ECO:0000256" key="8">
    <source>
        <dbReference type="ARBA" id="ARBA00015933"/>
    </source>
</evidence>
<dbReference type="SUPFAM" id="SSF109604">
    <property type="entry name" value="HD-domain/PDEase-like"/>
    <property type="match status" value="1"/>
</dbReference>
<proteinExistence type="inferred from homology"/>
<dbReference type="GeneTree" id="ENSGT00390000009937"/>
<dbReference type="Gene3D" id="1.10.3210.10">
    <property type="entry name" value="Hypothetical protein af1432"/>
    <property type="match status" value="1"/>
</dbReference>
<accession>A0A4W5RDM1</accession>
<keyword evidence="9" id="KW-0479">Metal-binding</keyword>
<keyword evidence="10" id="KW-0378">Hydrolase</keyword>
<comment type="function">
    <text evidence="4">Catalyzes the dephosphorylation of the nucleoside 5'-monophosphates deoxyadenosine monophosphate (dAMP), deoxycytidine monophosphate (dCMP), deoxyguanosine monophosphate (dGMP) and deoxythymidine monophosphate (dTMP).</text>
</comment>
<feature type="domain" description="HD/PDEase" evidence="13">
    <location>
        <begin position="24"/>
        <end position="122"/>
    </location>
</feature>
<evidence type="ECO:0000256" key="3">
    <source>
        <dbReference type="ARBA" id="ARBA00001941"/>
    </source>
</evidence>
<dbReference type="AlphaFoldDB" id="A0A4W5RDM1"/>
<dbReference type="Ensembl" id="ENSHHUT00000086705.1">
    <property type="protein sequence ID" value="ENSHHUP00000084068.1"/>
    <property type="gene ID" value="ENSHHUG00000048737.1"/>
</dbReference>
<sequence length="178" mass="20679">MSHLDKLQFLCVPWMGWVYRNVKQPESVFDHMYRMSMMALTITDHKVNKERCRKLALVHDMAECIVGDIVPVVEKQHIQEGLRKEIYEPWEEYESQSSTEAKLVKEFDLLKRILPAHEYKELEEKPGRLHEFFDFTQGRYYLSCNLVSLNEERAGHKAAGGDGLSSSKTKKPRTGSSS</sequence>
<reference evidence="15" key="1">
    <citation type="submission" date="2018-06" db="EMBL/GenBank/DDBJ databases">
        <title>Genome assembly of Danube salmon.</title>
        <authorList>
            <person name="Macqueen D.J."/>
            <person name="Gundappa M.K."/>
        </authorList>
    </citation>
    <scope>NUCLEOTIDE SEQUENCE [LARGE SCALE GENOMIC DNA]</scope>
</reference>
<evidence type="ECO:0000256" key="7">
    <source>
        <dbReference type="ARBA" id="ARBA00012964"/>
    </source>
</evidence>
<protein>
    <recommendedName>
        <fullName evidence="8">5'-deoxynucleotidase HDDC2</fullName>
        <ecNumber evidence="7">3.1.3.89</ecNumber>
    </recommendedName>
    <alternativeName>
        <fullName evidence="11">HD domain-containing protein 2</fullName>
    </alternativeName>
</protein>
<evidence type="ECO:0000256" key="11">
    <source>
        <dbReference type="ARBA" id="ARBA00032735"/>
    </source>
</evidence>
<dbReference type="PANTHER" id="PTHR11845:SF13">
    <property type="entry name" value="5'-DEOXYNUCLEOTIDASE HDDC2"/>
    <property type="match status" value="1"/>
</dbReference>
<dbReference type="InterPro" id="IPR003607">
    <property type="entry name" value="HD/PDEase_dom"/>
</dbReference>
<dbReference type="EC" id="3.1.3.89" evidence="7"/>
<evidence type="ECO:0000313" key="15">
    <source>
        <dbReference type="Proteomes" id="UP000314982"/>
    </source>
</evidence>
<comment type="cofactor">
    <cofactor evidence="2">
        <name>Mn(2+)</name>
        <dbReference type="ChEBI" id="CHEBI:29035"/>
    </cofactor>
</comment>
<keyword evidence="15" id="KW-1185">Reference proteome</keyword>
<dbReference type="STRING" id="62062.ENSHHUP00000084068"/>